<gene>
    <name evidence="1" type="ORF">ACFPK4_26000</name>
</gene>
<keyword evidence="2" id="KW-1185">Reference proteome</keyword>
<proteinExistence type="predicted"/>
<organism evidence="1 2">
    <name type="scientific">Rahnella sp. (strain Y9602)</name>
    <dbReference type="NCBI Taxonomy" id="2703885"/>
    <lineage>
        <taxon>Bacteria</taxon>
        <taxon>Pseudomonadati</taxon>
        <taxon>Pseudomonadota</taxon>
        <taxon>Gammaproteobacteria</taxon>
        <taxon>Enterobacterales</taxon>
        <taxon>Yersiniaceae</taxon>
        <taxon>Rahnella</taxon>
    </lineage>
</organism>
<reference evidence="1 2" key="1">
    <citation type="submission" date="2024-09" db="EMBL/GenBank/DDBJ databases">
        <title>Genomes of Rahnella.</title>
        <authorList>
            <person name="Mnguni F.C."/>
            <person name="Shin G.Y."/>
            <person name="Coutinho T."/>
        </authorList>
    </citation>
    <scope>NUCLEOTIDE SEQUENCE [LARGE SCALE GENOMIC DNA]</scope>
    <source>
        <strain evidence="1 2">20WA0057</strain>
    </source>
</reference>
<name>A0ABW6CMD0_RAHSY</name>
<protein>
    <submittedName>
        <fullName evidence="1">Uncharacterized protein</fullName>
    </submittedName>
</protein>
<evidence type="ECO:0000313" key="2">
    <source>
        <dbReference type="Proteomes" id="UP001598201"/>
    </source>
</evidence>
<dbReference type="EMBL" id="JBHUCJ010000128">
    <property type="protein sequence ID" value="MFD3226996.1"/>
    <property type="molecule type" value="Genomic_DNA"/>
</dbReference>
<dbReference type="RefSeq" id="WP_379672383.1">
    <property type="nucleotide sequence ID" value="NZ_JBHUCJ010000128.1"/>
</dbReference>
<dbReference type="Proteomes" id="UP001598201">
    <property type="component" value="Unassembled WGS sequence"/>
</dbReference>
<accession>A0ABW6CMD0</accession>
<sequence length="176" mass="20105">MSGTRWRDVSFNGKNYDLKHLHPFGFQVEMSGSQVSISVSFGNHVFTDEKGTGIPLFPSPERYFCPDRHAASINLPKMISERLMLSHVVPHINKSNNEVYYYCEVNDYAIFFDLRKDDNTADALTLFVISAYELDQWGKSSVPRGTAVRFSYIAHLRLAGTTYFMSKKANKAKRHP</sequence>
<evidence type="ECO:0000313" key="1">
    <source>
        <dbReference type="EMBL" id="MFD3226996.1"/>
    </source>
</evidence>
<comment type="caution">
    <text evidence="1">The sequence shown here is derived from an EMBL/GenBank/DDBJ whole genome shotgun (WGS) entry which is preliminary data.</text>
</comment>